<evidence type="ECO:0000256" key="2">
    <source>
        <dbReference type="RuleBase" id="RU000461"/>
    </source>
</evidence>
<dbReference type="PROSITE" id="PS00086">
    <property type="entry name" value="CYTOCHROME_P450"/>
    <property type="match status" value="1"/>
</dbReference>
<dbReference type="Proteomes" id="UP001597114">
    <property type="component" value="Unassembled WGS sequence"/>
</dbReference>
<keyword evidence="2" id="KW-0408">Iron</keyword>
<feature type="region of interest" description="Disordered" evidence="3">
    <location>
        <begin position="1"/>
        <end position="22"/>
    </location>
</feature>
<dbReference type="InterPro" id="IPR017972">
    <property type="entry name" value="Cyt_P450_CS"/>
</dbReference>
<evidence type="ECO:0000256" key="1">
    <source>
        <dbReference type="ARBA" id="ARBA00010617"/>
    </source>
</evidence>
<organism evidence="4 5">
    <name type="scientific">Pseudonocardia yunnanensis</name>
    <dbReference type="NCBI Taxonomy" id="58107"/>
    <lineage>
        <taxon>Bacteria</taxon>
        <taxon>Bacillati</taxon>
        <taxon>Actinomycetota</taxon>
        <taxon>Actinomycetes</taxon>
        <taxon>Pseudonocardiales</taxon>
        <taxon>Pseudonocardiaceae</taxon>
        <taxon>Pseudonocardia</taxon>
    </lineage>
</organism>
<name>A0ABW4EY75_9PSEU</name>
<dbReference type="InterPro" id="IPR001128">
    <property type="entry name" value="Cyt_P450"/>
</dbReference>
<comment type="similarity">
    <text evidence="1 2">Belongs to the cytochrome P450 family.</text>
</comment>
<dbReference type="Gene3D" id="1.10.630.10">
    <property type="entry name" value="Cytochrome P450"/>
    <property type="match status" value="1"/>
</dbReference>
<evidence type="ECO:0000313" key="5">
    <source>
        <dbReference type="Proteomes" id="UP001597114"/>
    </source>
</evidence>
<protein>
    <submittedName>
        <fullName evidence="4">Cytochrome P450</fullName>
    </submittedName>
</protein>
<dbReference type="EMBL" id="JBHUCO010000021">
    <property type="protein sequence ID" value="MFD1519922.1"/>
    <property type="molecule type" value="Genomic_DNA"/>
</dbReference>
<comment type="caution">
    <text evidence="4">The sequence shown here is derived from an EMBL/GenBank/DDBJ whole genome shotgun (WGS) entry which is preliminary data.</text>
</comment>
<sequence>MVSPASDHEPEEESRGEDGERRGQLGYQFFARPVTRMSLSCNPGSTEWRYPAVRLELRGGNLPMTTPSGCPIAHGFDPLSDDYLADPYSVLNDLREIASVHYVPSLDYWVVTRYDDIAAILTDPSTYSASNAQAPFSTLTDEAQDILGRGLRNVPVLSSVDPPAHSRVRLPLAPLFLPRKVAKLQQRIEELATRLIDDFARMGRVDIVQALTFPLPALTIFRLLGFPDEHAEQLKQWCGDKLEINWGRPDADYQRRAATSVVKFWDYCERFVEIRAKSPGDDLTSRLLSRRETDDGVLSNREVASVIFGLSFAGHETTTNLIGNALRNLLSRPRLWQLLREDPELVDSAIDETLRFDSSVITWRRVTTRPVTIGGVDIPANARLMLAFGAANHDPRVFPEPEVFDIQRENARAQLSFGKGIHFCLGTHLSKIEARTVLGMLTRRFPDLTLAEGQTVTYPRNITFRGPESLVVEWTPEGASQ</sequence>
<dbReference type="PRINTS" id="PR00359">
    <property type="entry name" value="BP450"/>
</dbReference>
<dbReference type="PANTHER" id="PTHR46696:SF6">
    <property type="entry name" value="P450, PUTATIVE (EUROFUNG)-RELATED"/>
    <property type="match status" value="1"/>
</dbReference>
<gene>
    <name evidence="4" type="ORF">ACFSJD_20670</name>
</gene>
<dbReference type="Pfam" id="PF00067">
    <property type="entry name" value="p450"/>
    <property type="match status" value="1"/>
</dbReference>
<dbReference type="PANTHER" id="PTHR46696">
    <property type="entry name" value="P450, PUTATIVE (EUROFUNG)-RELATED"/>
    <property type="match status" value="1"/>
</dbReference>
<reference evidence="5" key="1">
    <citation type="journal article" date="2019" name="Int. J. Syst. Evol. Microbiol.">
        <title>The Global Catalogue of Microorganisms (GCM) 10K type strain sequencing project: providing services to taxonomists for standard genome sequencing and annotation.</title>
        <authorList>
            <consortium name="The Broad Institute Genomics Platform"/>
            <consortium name="The Broad Institute Genome Sequencing Center for Infectious Disease"/>
            <person name="Wu L."/>
            <person name="Ma J."/>
        </authorList>
    </citation>
    <scope>NUCLEOTIDE SEQUENCE [LARGE SCALE GENOMIC DNA]</scope>
    <source>
        <strain evidence="5">CCM 7043</strain>
    </source>
</reference>
<proteinExistence type="inferred from homology"/>
<dbReference type="RefSeq" id="WP_344723560.1">
    <property type="nucleotide sequence ID" value="NZ_BAAAUS010000020.1"/>
</dbReference>
<evidence type="ECO:0000313" key="4">
    <source>
        <dbReference type="EMBL" id="MFD1519922.1"/>
    </source>
</evidence>
<dbReference type="SUPFAM" id="SSF48264">
    <property type="entry name" value="Cytochrome P450"/>
    <property type="match status" value="1"/>
</dbReference>
<dbReference type="InterPro" id="IPR002397">
    <property type="entry name" value="Cyt_P450_B"/>
</dbReference>
<accession>A0ABW4EY75</accession>
<keyword evidence="2" id="KW-0349">Heme</keyword>
<dbReference type="InterPro" id="IPR036396">
    <property type="entry name" value="Cyt_P450_sf"/>
</dbReference>
<keyword evidence="2" id="KW-0479">Metal-binding</keyword>
<evidence type="ECO:0000256" key="3">
    <source>
        <dbReference type="SAM" id="MobiDB-lite"/>
    </source>
</evidence>
<keyword evidence="5" id="KW-1185">Reference proteome</keyword>
<dbReference type="CDD" id="cd11078">
    <property type="entry name" value="CYP130-like"/>
    <property type="match status" value="1"/>
</dbReference>
<keyword evidence="2" id="KW-0503">Monooxygenase</keyword>
<keyword evidence="2" id="KW-0560">Oxidoreductase</keyword>